<evidence type="ECO:0000256" key="2">
    <source>
        <dbReference type="SAM" id="Phobius"/>
    </source>
</evidence>
<gene>
    <name evidence="3" type="ORF">LSAT_V11C300103030</name>
</gene>
<protein>
    <recommendedName>
        <fullName evidence="5">Ubiquitin-like protease family profile domain-containing protein</fullName>
    </recommendedName>
</protein>
<reference evidence="3 4" key="1">
    <citation type="journal article" date="2017" name="Nat. Commun.">
        <title>Genome assembly with in vitro proximity ligation data and whole-genome triplication in lettuce.</title>
        <authorList>
            <person name="Reyes-Chin-Wo S."/>
            <person name="Wang Z."/>
            <person name="Yang X."/>
            <person name="Kozik A."/>
            <person name="Arikit S."/>
            <person name="Song C."/>
            <person name="Xia L."/>
            <person name="Froenicke L."/>
            <person name="Lavelle D.O."/>
            <person name="Truco M.J."/>
            <person name="Xia R."/>
            <person name="Zhu S."/>
            <person name="Xu C."/>
            <person name="Xu H."/>
            <person name="Xu X."/>
            <person name="Cox K."/>
            <person name="Korf I."/>
            <person name="Meyers B.C."/>
            <person name="Michelmore R.W."/>
        </authorList>
    </citation>
    <scope>NUCLEOTIDE SEQUENCE [LARGE SCALE GENOMIC DNA]</scope>
    <source>
        <strain evidence="4">cv. Salinas</strain>
        <tissue evidence="3">Seedlings</tissue>
    </source>
</reference>
<proteinExistence type="predicted"/>
<feature type="compositionally biased region" description="Basic and acidic residues" evidence="1">
    <location>
        <begin position="153"/>
        <end position="164"/>
    </location>
</feature>
<dbReference type="PANTHER" id="PTHR48449:SF1">
    <property type="entry name" value="DUF1985 DOMAIN-CONTAINING PROTEIN"/>
    <property type="match status" value="1"/>
</dbReference>
<accession>A0A9R1XJJ6</accession>
<keyword evidence="2" id="KW-1133">Transmembrane helix</keyword>
<evidence type="ECO:0008006" key="5">
    <source>
        <dbReference type="Google" id="ProtNLM"/>
    </source>
</evidence>
<sequence>MIGFILLMLIYIITIFFCFVNFAWGNYLWDFTYDDLEDTWNKINKYLSLLECRQTLKYTVSGFTAPIRIWIYAMLPAVRACGFVLRKNRDMPRMKRWSEIKKLKWVDVNKIFSKILDGQPPRQNMLPSDGEMTSCYYMSFQEYVYGERKSVPSPVRDHFRRQDESSSSMSSSGRSHGRGGRSGKHNLEEVLKRLHALEQHVFTNRDPREVFVEEVNNENLWNNISFEEPVVFQKNLMNGRQDELEKRNDNAGNKFDDDVFDVNDYKEAKEVSEEDEVIITGNVDYYDAYVAHDTEAKKKIDIKSTSLVPPSAFVVVHDFFVLRLQPYVAGGEVVIHNYLFHSYDVQHRLFNFVLDRDFGAPCLGIHTTDGQDWRAFMASIATYPNFMIAWWDVDTVLFPTHSSPNHWLFGELRLTSMEVHIYDNLGKVAYGKFNSDGTITKFESRVANYLDKINYWARRNIPRIPLNMQFIFEKKCSPTNVYPDSYHGYCPKDIARKIRDSVRHNDTKSKHCFGSHAMHIVFMIFTCVWKGCKKHP</sequence>
<organism evidence="3 4">
    <name type="scientific">Lactuca sativa</name>
    <name type="common">Garden lettuce</name>
    <dbReference type="NCBI Taxonomy" id="4236"/>
    <lineage>
        <taxon>Eukaryota</taxon>
        <taxon>Viridiplantae</taxon>
        <taxon>Streptophyta</taxon>
        <taxon>Embryophyta</taxon>
        <taxon>Tracheophyta</taxon>
        <taxon>Spermatophyta</taxon>
        <taxon>Magnoliopsida</taxon>
        <taxon>eudicotyledons</taxon>
        <taxon>Gunneridae</taxon>
        <taxon>Pentapetalae</taxon>
        <taxon>asterids</taxon>
        <taxon>campanulids</taxon>
        <taxon>Asterales</taxon>
        <taxon>Asteraceae</taxon>
        <taxon>Cichorioideae</taxon>
        <taxon>Cichorieae</taxon>
        <taxon>Lactucinae</taxon>
        <taxon>Lactuca</taxon>
    </lineage>
</organism>
<comment type="caution">
    <text evidence="3">The sequence shown here is derived from an EMBL/GenBank/DDBJ whole genome shotgun (WGS) entry which is preliminary data.</text>
</comment>
<feature type="region of interest" description="Disordered" evidence="1">
    <location>
        <begin position="153"/>
        <end position="183"/>
    </location>
</feature>
<evidence type="ECO:0000313" key="4">
    <source>
        <dbReference type="Proteomes" id="UP000235145"/>
    </source>
</evidence>
<dbReference type="AlphaFoldDB" id="A0A9R1XJJ6"/>
<feature type="compositionally biased region" description="Low complexity" evidence="1">
    <location>
        <begin position="165"/>
        <end position="174"/>
    </location>
</feature>
<name>A0A9R1XJJ6_LACSA</name>
<keyword evidence="2" id="KW-0472">Membrane</keyword>
<dbReference type="PANTHER" id="PTHR48449">
    <property type="entry name" value="DUF1985 DOMAIN-CONTAINING PROTEIN"/>
    <property type="match status" value="1"/>
</dbReference>
<dbReference type="EMBL" id="NBSK02000003">
    <property type="protein sequence ID" value="KAJ0215496.1"/>
    <property type="molecule type" value="Genomic_DNA"/>
</dbReference>
<dbReference type="Proteomes" id="UP000235145">
    <property type="component" value="Unassembled WGS sequence"/>
</dbReference>
<feature type="transmembrane region" description="Helical" evidence="2">
    <location>
        <begin position="67"/>
        <end position="85"/>
    </location>
</feature>
<feature type="transmembrane region" description="Helical" evidence="2">
    <location>
        <begin position="5"/>
        <end position="24"/>
    </location>
</feature>
<evidence type="ECO:0000256" key="1">
    <source>
        <dbReference type="SAM" id="MobiDB-lite"/>
    </source>
</evidence>
<keyword evidence="4" id="KW-1185">Reference proteome</keyword>
<keyword evidence="2" id="KW-0812">Transmembrane</keyword>
<evidence type="ECO:0000313" key="3">
    <source>
        <dbReference type="EMBL" id="KAJ0215496.1"/>
    </source>
</evidence>